<evidence type="ECO:0000259" key="3">
    <source>
        <dbReference type="Pfam" id="PF20981"/>
    </source>
</evidence>
<dbReference type="InterPro" id="IPR033647">
    <property type="entry name" value="Aar2_N"/>
</dbReference>
<evidence type="ECO:0000256" key="1">
    <source>
        <dbReference type="ARBA" id="ARBA00006281"/>
    </source>
</evidence>
<dbReference type="InterPro" id="IPR033648">
    <property type="entry name" value="AAR2_C"/>
</dbReference>
<evidence type="ECO:0000313" key="4">
    <source>
        <dbReference type="EMBL" id="CAE0720895.1"/>
    </source>
</evidence>
<proteinExistence type="inferred from homology"/>
<feature type="domain" description="AAR2 C-terminal" evidence="2">
    <location>
        <begin position="279"/>
        <end position="426"/>
    </location>
</feature>
<dbReference type="AlphaFoldDB" id="A0A7S4EKX1"/>
<dbReference type="PANTHER" id="PTHR12689">
    <property type="entry name" value="A1 CISTRON SPLICING FACTOR AAR2-RELATED"/>
    <property type="match status" value="1"/>
</dbReference>
<organism evidence="4">
    <name type="scientific">Pseudo-nitzschia australis</name>
    <dbReference type="NCBI Taxonomy" id="44445"/>
    <lineage>
        <taxon>Eukaryota</taxon>
        <taxon>Sar</taxon>
        <taxon>Stramenopiles</taxon>
        <taxon>Ochrophyta</taxon>
        <taxon>Bacillariophyta</taxon>
        <taxon>Bacillariophyceae</taxon>
        <taxon>Bacillariophycidae</taxon>
        <taxon>Bacillariales</taxon>
        <taxon>Bacillariaceae</taxon>
        <taxon>Pseudo-nitzschia</taxon>
    </lineage>
</organism>
<comment type="similarity">
    <text evidence="1">Belongs to the AAR2 family.</text>
</comment>
<dbReference type="Pfam" id="PF05282">
    <property type="entry name" value="AAR2"/>
    <property type="match status" value="1"/>
</dbReference>
<name>A0A7S4EKX1_9STRA</name>
<dbReference type="InterPro" id="IPR007946">
    <property type="entry name" value="AAR2"/>
</dbReference>
<gene>
    <name evidence="4" type="ORF">PAUS00366_LOCUS13649</name>
</gene>
<feature type="domain" description="AAR2 N-terminal" evidence="3">
    <location>
        <begin position="13"/>
        <end position="175"/>
    </location>
</feature>
<dbReference type="Gene3D" id="2.60.34.20">
    <property type="match status" value="1"/>
</dbReference>
<evidence type="ECO:0000259" key="2">
    <source>
        <dbReference type="Pfam" id="PF05282"/>
    </source>
</evidence>
<dbReference type="PANTHER" id="PTHR12689:SF4">
    <property type="entry name" value="PROTEIN AAR2 HOMOLOG"/>
    <property type="match status" value="1"/>
</dbReference>
<dbReference type="Pfam" id="PF20981">
    <property type="entry name" value="AAR2_1st"/>
    <property type="match status" value="1"/>
</dbReference>
<dbReference type="Gene3D" id="1.25.40.550">
    <property type="entry name" value="Aar2, C-terminal domain-like"/>
    <property type="match status" value="1"/>
</dbReference>
<reference evidence="4" key="1">
    <citation type="submission" date="2021-01" db="EMBL/GenBank/DDBJ databases">
        <authorList>
            <person name="Corre E."/>
            <person name="Pelletier E."/>
            <person name="Niang G."/>
            <person name="Scheremetjew M."/>
            <person name="Finn R."/>
            <person name="Kale V."/>
            <person name="Holt S."/>
            <person name="Cochrane G."/>
            <person name="Meng A."/>
            <person name="Brown T."/>
            <person name="Cohen L."/>
        </authorList>
    </citation>
    <scope>NUCLEOTIDE SEQUENCE</scope>
    <source>
        <strain evidence="4">10249 10 AB</strain>
    </source>
</reference>
<sequence>MDHREQRANDGIVVALLDFPKGGTLGLDGQSIVLKTDNFVGVKNLPRETFHLATCKNGNTTNVAGRTSADRNTINTAITVGFIVFGDDDTGGHLYRRYDPRTEEVASEETSPVDDLTRSNLLQQIEASSNPSRVLLYDQIVHGSNNEKNHGGIERETDILSQQRIWGEQTRYINESQSLLLKDIRGLSSGEKIVPGCYDPEDETIRSGPNKNHKLPEVDGKSLVYPPIPVVDPRLSLATHKHIGTKRFLSRLDPSERTKLFLLASGHESSNNTAGFVWLNRILNEYYRNSWQALLGDLQLSYLLFLHLGCYSSLEHWKDLLAMVSLAVDNDDKEEEFGNDGKGRGSGRKQKHDLLYQGLLRLLPYQLSGMTDPEFLEDIDEGGGNFLIPSLARLNRYYEAREREIDRREEEQNLISKFRHVLSAKFPRTFFSYHRLSGQKITRLRSNSNDDNKCDACTDAADNMDVDGVNETCFGADEDFEDDEDGPVMVSSEEIEASLARSDCYASNSLPAVAAAAATYAPSETTAQLRKEYPLLAAAVMPHEDVLMTCARALDEQNDVSLVREAAAYLNEVEQQR</sequence>
<dbReference type="InterPro" id="IPR038516">
    <property type="entry name" value="AAR2_N_sf"/>
</dbReference>
<dbReference type="InterPro" id="IPR038514">
    <property type="entry name" value="AAR2_C_sf"/>
</dbReference>
<dbReference type="GO" id="GO:0000244">
    <property type="term" value="P:spliceosomal tri-snRNP complex assembly"/>
    <property type="evidence" value="ECO:0007669"/>
    <property type="project" value="TreeGrafter"/>
</dbReference>
<protein>
    <submittedName>
        <fullName evidence="4">Uncharacterized protein</fullName>
    </submittedName>
</protein>
<dbReference type="EMBL" id="HBIX01019211">
    <property type="protein sequence ID" value="CAE0720895.1"/>
    <property type="molecule type" value="Transcribed_RNA"/>
</dbReference>
<accession>A0A7S4EKX1</accession>
<dbReference type="CDD" id="cd13778">
    <property type="entry name" value="Aar2_C"/>
    <property type="match status" value="1"/>
</dbReference>